<dbReference type="STRING" id="1797542.A3J59_02995"/>
<dbReference type="AlphaFoldDB" id="A0A1G1YFS9"/>
<name>A0A1G1YFS9_9BACT</name>
<accession>A0A1G1YFS9</accession>
<evidence type="ECO:0000256" key="1">
    <source>
        <dbReference type="ARBA" id="ARBA00022603"/>
    </source>
</evidence>
<dbReference type="Proteomes" id="UP000177310">
    <property type="component" value="Unassembled WGS sequence"/>
</dbReference>
<protein>
    <recommendedName>
        <fullName evidence="4">Methyltransferase domain-containing protein</fullName>
    </recommendedName>
</protein>
<dbReference type="CDD" id="cd02440">
    <property type="entry name" value="AdoMet_MTases"/>
    <property type="match status" value="1"/>
</dbReference>
<evidence type="ECO:0000313" key="6">
    <source>
        <dbReference type="Proteomes" id="UP000177310"/>
    </source>
</evidence>
<proteinExistence type="predicted"/>
<dbReference type="GO" id="GO:0016279">
    <property type="term" value="F:protein-lysine N-methyltransferase activity"/>
    <property type="evidence" value="ECO:0007669"/>
    <property type="project" value="InterPro"/>
</dbReference>
<dbReference type="EMBL" id="MHIL01000023">
    <property type="protein sequence ID" value="OGY51139.1"/>
    <property type="molecule type" value="Genomic_DNA"/>
</dbReference>
<evidence type="ECO:0000259" key="4">
    <source>
        <dbReference type="Pfam" id="PF13649"/>
    </source>
</evidence>
<reference evidence="5 6" key="1">
    <citation type="journal article" date="2016" name="Nat. Commun.">
        <title>Thousands of microbial genomes shed light on interconnected biogeochemical processes in an aquifer system.</title>
        <authorList>
            <person name="Anantharaman K."/>
            <person name="Brown C.T."/>
            <person name="Hug L.A."/>
            <person name="Sharon I."/>
            <person name="Castelle C.J."/>
            <person name="Probst A.J."/>
            <person name="Thomas B.C."/>
            <person name="Singh A."/>
            <person name="Wilkins M.J."/>
            <person name="Karaoz U."/>
            <person name="Brodie E.L."/>
            <person name="Williams K.H."/>
            <person name="Hubbard S.S."/>
            <person name="Banfield J.F."/>
        </authorList>
    </citation>
    <scope>NUCLEOTIDE SEQUENCE [LARGE SCALE GENOMIC DNA]</scope>
</reference>
<dbReference type="PANTHER" id="PTHR13610:SF9">
    <property type="entry name" value="FI06469P"/>
    <property type="match status" value="1"/>
</dbReference>
<sequence>MPFAPTPKRNVGIVIEKLNLKPGEIFYDLGCGDGRYLIAAEQRGARATGFEISPWPFLKAKLNLKRHRSAAALRYQNFYSVNLGDADVVVCFLLDTVMEKVEKKLERELKPGARVASYGFRLPSWQPIEVVDLKPNSRRFSRIYLYKKQA</sequence>
<organism evidence="5 6">
    <name type="scientific">Candidatus Buchananbacteria bacterium RIFCSPHIGHO2_02_FULL_56_16</name>
    <dbReference type="NCBI Taxonomy" id="1797542"/>
    <lineage>
        <taxon>Bacteria</taxon>
        <taxon>Candidatus Buchananiibacteriota</taxon>
    </lineage>
</organism>
<keyword evidence="3" id="KW-0949">S-adenosyl-L-methionine</keyword>
<dbReference type="InterPro" id="IPR026170">
    <property type="entry name" value="FAM173A/B"/>
</dbReference>
<comment type="caution">
    <text evidence="5">The sequence shown here is derived from an EMBL/GenBank/DDBJ whole genome shotgun (WGS) entry which is preliminary data.</text>
</comment>
<dbReference type="GO" id="GO:0032259">
    <property type="term" value="P:methylation"/>
    <property type="evidence" value="ECO:0007669"/>
    <property type="project" value="UniProtKB-KW"/>
</dbReference>
<dbReference type="Gene3D" id="3.40.50.150">
    <property type="entry name" value="Vaccinia Virus protein VP39"/>
    <property type="match status" value="1"/>
</dbReference>
<evidence type="ECO:0000313" key="5">
    <source>
        <dbReference type="EMBL" id="OGY51139.1"/>
    </source>
</evidence>
<evidence type="ECO:0000256" key="2">
    <source>
        <dbReference type="ARBA" id="ARBA00022679"/>
    </source>
</evidence>
<dbReference type="SUPFAM" id="SSF53335">
    <property type="entry name" value="S-adenosyl-L-methionine-dependent methyltransferases"/>
    <property type="match status" value="1"/>
</dbReference>
<evidence type="ECO:0000256" key="3">
    <source>
        <dbReference type="ARBA" id="ARBA00022691"/>
    </source>
</evidence>
<dbReference type="PANTHER" id="PTHR13610">
    <property type="entry name" value="METHYLTRANSFERASE DOMAIN-CONTAINING PROTEIN"/>
    <property type="match status" value="1"/>
</dbReference>
<feature type="domain" description="Methyltransferase" evidence="4">
    <location>
        <begin position="28"/>
        <end position="112"/>
    </location>
</feature>
<dbReference type="Pfam" id="PF13649">
    <property type="entry name" value="Methyltransf_25"/>
    <property type="match status" value="1"/>
</dbReference>
<keyword evidence="1" id="KW-0489">Methyltransferase</keyword>
<dbReference type="InterPro" id="IPR029063">
    <property type="entry name" value="SAM-dependent_MTases_sf"/>
</dbReference>
<keyword evidence="2" id="KW-0808">Transferase</keyword>
<dbReference type="InterPro" id="IPR041698">
    <property type="entry name" value="Methyltransf_25"/>
</dbReference>
<gene>
    <name evidence="5" type="ORF">A3J59_02995</name>
</gene>